<keyword evidence="2" id="KW-1185">Reference proteome</keyword>
<dbReference type="InterPro" id="IPR000719">
    <property type="entry name" value="Prot_kinase_dom"/>
</dbReference>
<evidence type="ECO:0000313" key="2">
    <source>
        <dbReference type="Proteomes" id="UP001152795"/>
    </source>
</evidence>
<dbReference type="GO" id="GO:0005524">
    <property type="term" value="F:ATP binding"/>
    <property type="evidence" value="ECO:0007669"/>
    <property type="project" value="InterPro"/>
</dbReference>
<reference evidence="1" key="1">
    <citation type="submission" date="2020-04" db="EMBL/GenBank/DDBJ databases">
        <authorList>
            <person name="Alioto T."/>
            <person name="Alioto T."/>
            <person name="Gomez Garrido J."/>
        </authorList>
    </citation>
    <scope>NUCLEOTIDE SEQUENCE</scope>
    <source>
        <strain evidence="1">A484AB</strain>
    </source>
</reference>
<organism evidence="1 2">
    <name type="scientific">Paramuricea clavata</name>
    <name type="common">Red gorgonian</name>
    <name type="synonym">Violescent sea-whip</name>
    <dbReference type="NCBI Taxonomy" id="317549"/>
    <lineage>
        <taxon>Eukaryota</taxon>
        <taxon>Metazoa</taxon>
        <taxon>Cnidaria</taxon>
        <taxon>Anthozoa</taxon>
        <taxon>Octocorallia</taxon>
        <taxon>Malacalcyonacea</taxon>
        <taxon>Plexauridae</taxon>
        <taxon>Paramuricea</taxon>
    </lineage>
</organism>
<dbReference type="PROSITE" id="PS50011">
    <property type="entry name" value="PROTEIN_KINASE_DOM"/>
    <property type="match status" value="1"/>
</dbReference>
<dbReference type="Pfam" id="PF07714">
    <property type="entry name" value="PK_Tyr_Ser-Thr"/>
    <property type="match status" value="1"/>
</dbReference>
<protein>
    <submittedName>
        <fullName evidence="1">Sporulation kinase mde3-like</fullName>
    </submittedName>
</protein>
<comment type="caution">
    <text evidence="1">The sequence shown here is derived from an EMBL/GenBank/DDBJ whole genome shotgun (WGS) entry which is preliminary data.</text>
</comment>
<name>A0A7D9F1A2_PARCT</name>
<dbReference type="Gene3D" id="1.10.510.10">
    <property type="entry name" value="Transferase(Phosphotransferase) domain 1"/>
    <property type="match status" value="1"/>
</dbReference>
<sequence>MSLPSESRCSRAYIPSDFRDLRANWLSNVFVEDKSCRVKCSEVIAELTNAFEGISKRECSFVIRKRFPNVKRIHSSHVYYYTGIRRLIVSRLTTAENSTLQLVDAQDQVDKQISACSSPDLIQEIPRSMYINRMELMADIQKSTYKFPNGNFGHLELQHYRGFPVGVRQYETNVINEARIVLSLPSHPVFPVLIGVCCDMKPYLLVTMVYGNVHNGVYMSVCGLIVHCRQHNDIDILQRVSILLEIAEGLSLMHSCGIVHGNLTVENIILRKEKGRSHTFSPVFLNLEKAKALERSCHDIEYQQDFEMFSFIIDKIIDVYNLKDVSNLAGLNTLQLVKKVPVNGSLSQ</sequence>
<dbReference type="Proteomes" id="UP001152795">
    <property type="component" value="Unassembled WGS sequence"/>
</dbReference>
<keyword evidence="1" id="KW-0418">Kinase</keyword>
<keyword evidence="1" id="KW-0808">Transferase</keyword>
<dbReference type="SUPFAM" id="SSF56112">
    <property type="entry name" value="Protein kinase-like (PK-like)"/>
    <property type="match status" value="1"/>
</dbReference>
<accession>A0A7D9F1A2</accession>
<feature type="non-terminal residue" evidence="1">
    <location>
        <position position="348"/>
    </location>
</feature>
<gene>
    <name evidence="1" type="ORF">PACLA_8A088277</name>
</gene>
<proteinExistence type="predicted"/>
<dbReference type="InterPro" id="IPR011009">
    <property type="entry name" value="Kinase-like_dom_sf"/>
</dbReference>
<dbReference type="AlphaFoldDB" id="A0A7D9F1A2"/>
<dbReference type="OrthoDB" id="5989125at2759"/>
<dbReference type="EMBL" id="CACRXK020010890">
    <property type="protein sequence ID" value="CAB4020301.1"/>
    <property type="molecule type" value="Genomic_DNA"/>
</dbReference>
<evidence type="ECO:0000313" key="1">
    <source>
        <dbReference type="EMBL" id="CAB4020301.1"/>
    </source>
</evidence>
<dbReference type="InterPro" id="IPR001245">
    <property type="entry name" value="Ser-Thr/Tyr_kinase_cat_dom"/>
</dbReference>
<dbReference type="GO" id="GO:0004672">
    <property type="term" value="F:protein kinase activity"/>
    <property type="evidence" value="ECO:0007669"/>
    <property type="project" value="InterPro"/>
</dbReference>